<organism evidence="2 3">
    <name type="scientific">Triticum urartu</name>
    <name type="common">Red wild einkorn</name>
    <name type="synonym">Crithodium urartu</name>
    <dbReference type="NCBI Taxonomy" id="4572"/>
    <lineage>
        <taxon>Eukaryota</taxon>
        <taxon>Viridiplantae</taxon>
        <taxon>Streptophyta</taxon>
        <taxon>Embryophyta</taxon>
        <taxon>Tracheophyta</taxon>
        <taxon>Spermatophyta</taxon>
        <taxon>Magnoliopsida</taxon>
        <taxon>Liliopsida</taxon>
        <taxon>Poales</taxon>
        <taxon>Poaceae</taxon>
        <taxon>BOP clade</taxon>
        <taxon>Pooideae</taxon>
        <taxon>Triticodae</taxon>
        <taxon>Triticeae</taxon>
        <taxon>Triticinae</taxon>
        <taxon>Triticum</taxon>
    </lineage>
</organism>
<proteinExistence type="predicted"/>
<accession>A0A8R7TUP3</accession>
<reference evidence="2" key="3">
    <citation type="submission" date="2022-06" db="UniProtKB">
        <authorList>
            <consortium name="EnsemblPlants"/>
        </authorList>
    </citation>
    <scope>IDENTIFICATION</scope>
</reference>
<evidence type="ECO:0000313" key="2">
    <source>
        <dbReference type="EnsemblPlants" id="TuG1812G0300002326.01.T01"/>
    </source>
</evidence>
<protein>
    <submittedName>
        <fullName evidence="2">Uncharacterized protein</fullName>
    </submittedName>
</protein>
<dbReference type="EnsemblPlants" id="TuG1812G0300002326.01.T01">
    <property type="protein sequence ID" value="TuG1812G0300002326.01.T01"/>
    <property type="gene ID" value="TuG1812G0300002326.01"/>
</dbReference>
<name>A0A8R7TUP3_TRIUA</name>
<reference evidence="3" key="1">
    <citation type="journal article" date="2013" name="Nature">
        <title>Draft genome of the wheat A-genome progenitor Triticum urartu.</title>
        <authorList>
            <person name="Ling H.Q."/>
            <person name="Zhao S."/>
            <person name="Liu D."/>
            <person name="Wang J."/>
            <person name="Sun H."/>
            <person name="Zhang C."/>
            <person name="Fan H."/>
            <person name="Li D."/>
            <person name="Dong L."/>
            <person name="Tao Y."/>
            <person name="Gao C."/>
            <person name="Wu H."/>
            <person name="Li Y."/>
            <person name="Cui Y."/>
            <person name="Guo X."/>
            <person name="Zheng S."/>
            <person name="Wang B."/>
            <person name="Yu K."/>
            <person name="Liang Q."/>
            <person name="Yang W."/>
            <person name="Lou X."/>
            <person name="Chen J."/>
            <person name="Feng M."/>
            <person name="Jian J."/>
            <person name="Zhang X."/>
            <person name="Luo G."/>
            <person name="Jiang Y."/>
            <person name="Liu J."/>
            <person name="Wang Z."/>
            <person name="Sha Y."/>
            <person name="Zhang B."/>
            <person name="Wu H."/>
            <person name="Tang D."/>
            <person name="Shen Q."/>
            <person name="Xue P."/>
            <person name="Zou S."/>
            <person name="Wang X."/>
            <person name="Liu X."/>
            <person name="Wang F."/>
            <person name="Yang Y."/>
            <person name="An X."/>
            <person name="Dong Z."/>
            <person name="Zhang K."/>
            <person name="Zhang X."/>
            <person name="Luo M.C."/>
            <person name="Dvorak J."/>
            <person name="Tong Y."/>
            <person name="Wang J."/>
            <person name="Yang H."/>
            <person name="Li Z."/>
            <person name="Wang D."/>
            <person name="Zhang A."/>
            <person name="Wang J."/>
        </authorList>
    </citation>
    <scope>NUCLEOTIDE SEQUENCE</scope>
    <source>
        <strain evidence="3">cv. G1812</strain>
    </source>
</reference>
<evidence type="ECO:0000256" key="1">
    <source>
        <dbReference type="SAM" id="MobiDB-lite"/>
    </source>
</evidence>
<dbReference type="AlphaFoldDB" id="A0A8R7TUP3"/>
<keyword evidence="3" id="KW-1185">Reference proteome</keyword>
<reference evidence="2" key="2">
    <citation type="submission" date="2018-03" db="EMBL/GenBank/DDBJ databases">
        <title>The Triticum urartu genome reveals the dynamic nature of wheat genome evolution.</title>
        <authorList>
            <person name="Ling H."/>
            <person name="Ma B."/>
            <person name="Shi X."/>
            <person name="Liu H."/>
            <person name="Dong L."/>
            <person name="Sun H."/>
            <person name="Cao Y."/>
            <person name="Gao Q."/>
            <person name="Zheng S."/>
            <person name="Li Y."/>
            <person name="Yu Y."/>
            <person name="Du H."/>
            <person name="Qi M."/>
            <person name="Li Y."/>
            <person name="Yu H."/>
            <person name="Cui Y."/>
            <person name="Wang N."/>
            <person name="Chen C."/>
            <person name="Wu H."/>
            <person name="Zhao Y."/>
            <person name="Zhang J."/>
            <person name="Li Y."/>
            <person name="Zhou W."/>
            <person name="Zhang B."/>
            <person name="Hu W."/>
            <person name="Eijk M."/>
            <person name="Tang J."/>
            <person name="Witsenboer H."/>
            <person name="Zhao S."/>
            <person name="Li Z."/>
            <person name="Zhang A."/>
            <person name="Wang D."/>
            <person name="Liang C."/>
        </authorList>
    </citation>
    <scope>NUCLEOTIDE SEQUENCE [LARGE SCALE GENOMIC DNA]</scope>
    <source>
        <strain evidence="2">cv. G1812</strain>
    </source>
</reference>
<dbReference type="Proteomes" id="UP000015106">
    <property type="component" value="Chromosome 3"/>
</dbReference>
<dbReference type="Gramene" id="TuG1812G0300002326.01.T01">
    <property type="protein sequence ID" value="TuG1812G0300002326.01.T01"/>
    <property type="gene ID" value="TuG1812G0300002326.01"/>
</dbReference>
<evidence type="ECO:0000313" key="3">
    <source>
        <dbReference type="Proteomes" id="UP000015106"/>
    </source>
</evidence>
<sequence length="140" mass="15286">MSLLSRGVKEGYEGEREERGDGSPAADGTGLTAARSAPGLRAARRLGLGRDAREAAVHLFLVVQRTPASAGGRQTAASAGGRRHLQLVLYPWIPAQLETFRYEHTYNMSCHERCLPISSDEDGVPLFFDTSTGRCWIWAL</sequence>
<feature type="compositionally biased region" description="Basic and acidic residues" evidence="1">
    <location>
        <begin position="7"/>
        <end position="21"/>
    </location>
</feature>
<feature type="region of interest" description="Disordered" evidence="1">
    <location>
        <begin position="1"/>
        <end position="36"/>
    </location>
</feature>